<dbReference type="PANTHER" id="PTHR43658">
    <property type="entry name" value="SHORT-CHAIN DEHYDROGENASE/REDUCTASE"/>
    <property type="match status" value="1"/>
</dbReference>
<dbReference type="GO" id="GO:0008209">
    <property type="term" value="P:androgen metabolic process"/>
    <property type="evidence" value="ECO:0007669"/>
    <property type="project" value="TreeGrafter"/>
</dbReference>
<dbReference type="PRINTS" id="PR00080">
    <property type="entry name" value="SDRFAMILY"/>
</dbReference>
<dbReference type="PANTHER" id="PTHR43658:SF8">
    <property type="entry name" value="17-BETA-HYDROXYSTEROID DEHYDROGENASE 14-RELATED"/>
    <property type="match status" value="1"/>
</dbReference>
<dbReference type="Pfam" id="PF00106">
    <property type="entry name" value="adh_short"/>
    <property type="match status" value="1"/>
</dbReference>
<proteinExistence type="inferred from homology"/>
<dbReference type="InterPro" id="IPR020904">
    <property type="entry name" value="Sc_DH/Rdtase_CS"/>
</dbReference>
<organism evidence="3">
    <name type="scientific">Mesocestoides corti</name>
    <name type="common">Flatworm</name>
    <dbReference type="NCBI Taxonomy" id="53468"/>
    <lineage>
        <taxon>Eukaryota</taxon>
        <taxon>Metazoa</taxon>
        <taxon>Spiralia</taxon>
        <taxon>Lophotrochozoa</taxon>
        <taxon>Platyhelminthes</taxon>
        <taxon>Cestoda</taxon>
        <taxon>Eucestoda</taxon>
        <taxon>Cyclophyllidea</taxon>
        <taxon>Mesocestoididae</taxon>
        <taxon>Mesocestoides</taxon>
    </lineage>
</organism>
<keyword evidence="1" id="KW-0560">Oxidoreductase</keyword>
<evidence type="ECO:0000256" key="2">
    <source>
        <dbReference type="RuleBase" id="RU000363"/>
    </source>
</evidence>
<dbReference type="InterPro" id="IPR036291">
    <property type="entry name" value="NAD(P)-bd_dom_sf"/>
</dbReference>
<dbReference type="GO" id="GO:0008210">
    <property type="term" value="P:estrogen metabolic process"/>
    <property type="evidence" value="ECO:0007669"/>
    <property type="project" value="TreeGrafter"/>
</dbReference>
<dbReference type="GO" id="GO:0006631">
    <property type="term" value="P:fatty acid metabolic process"/>
    <property type="evidence" value="ECO:0007669"/>
    <property type="project" value="TreeGrafter"/>
</dbReference>
<dbReference type="PRINTS" id="PR00081">
    <property type="entry name" value="GDHRDH"/>
</dbReference>
<evidence type="ECO:0000256" key="1">
    <source>
        <dbReference type="ARBA" id="ARBA00023002"/>
    </source>
</evidence>
<dbReference type="InterPro" id="IPR002347">
    <property type="entry name" value="SDR_fam"/>
</dbReference>
<dbReference type="GO" id="GO:0004303">
    <property type="term" value="F:estradiol 17-beta-dehydrogenase [NAD(P)+] activity"/>
    <property type="evidence" value="ECO:0007669"/>
    <property type="project" value="TreeGrafter"/>
</dbReference>
<accession>A0A5K3EUC4</accession>
<name>A0A5K3EUC4_MESCO</name>
<sequence>MRLSSCVFSLKNVSALVTGGSSGLGFATVKKLLEHGCKVLVCDIKKSPELEHLCGDVLFSEADVTCEKSVRMAVDLAKSKFSYINCVVNCAGVGITRKTIANSTKDPHDLGEFERVIKVNTIGTFNVIRLASLAMAKNEPDEDGQRGVIVNTASVAAFDGQVGQAAYSASKGAVVSMTLPIARDLSRHAIRCVAIAPGLFESTLLFGDRQVQPDVLNYINDIQLAINRQGRVHEFADAVITCLTDTMLNGVSFRLDAGGRLIHL</sequence>
<dbReference type="Gene3D" id="3.40.50.720">
    <property type="entry name" value="NAD(P)-binding Rossmann-like Domain"/>
    <property type="match status" value="1"/>
</dbReference>
<comment type="similarity">
    <text evidence="2">Belongs to the short-chain dehydrogenases/reductases (SDR) family.</text>
</comment>
<dbReference type="AlphaFoldDB" id="A0A5K3EUC4"/>
<dbReference type="WBParaSite" id="MCU_003112-RA">
    <property type="protein sequence ID" value="MCU_003112-RA"/>
    <property type="gene ID" value="MCU_003112"/>
</dbReference>
<dbReference type="PROSITE" id="PS00061">
    <property type="entry name" value="ADH_SHORT"/>
    <property type="match status" value="1"/>
</dbReference>
<protein>
    <submittedName>
        <fullName evidence="3">3-hydroxyacyl-CoA dehydrogenase type-2</fullName>
    </submittedName>
</protein>
<reference evidence="3" key="1">
    <citation type="submission" date="2019-11" db="UniProtKB">
        <authorList>
            <consortium name="WormBaseParasite"/>
        </authorList>
    </citation>
    <scope>IDENTIFICATION</scope>
</reference>
<dbReference type="SUPFAM" id="SSF51735">
    <property type="entry name" value="NAD(P)-binding Rossmann-fold domains"/>
    <property type="match status" value="1"/>
</dbReference>
<dbReference type="GO" id="GO:0005739">
    <property type="term" value="C:mitochondrion"/>
    <property type="evidence" value="ECO:0007669"/>
    <property type="project" value="TreeGrafter"/>
</dbReference>
<evidence type="ECO:0000313" key="3">
    <source>
        <dbReference type="WBParaSite" id="MCU_003112-RA"/>
    </source>
</evidence>